<feature type="binding site" evidence="3">
    <location>
        <begin position="251"/>
        <end position="253"/>
    </location>
    <ligand>
        <name>substrate</name>
    </ligand>
</feature>
<feature type="binding site" evidence="3">
    <location>
        <position position="264"/>
    </location>
    <ligand>
        <name>Mg(2+)</name>
        <dbReference type="ChEBI" id="CHEBI:18420"/>
    </ligand>
</feature>
<dbReference type="InterPro" id="IPR036424">
    <property type="entry name" value="UPP_synth-like_sf"/>
</dbReference>
<dbReference type="GO" id="GO:0000287">
    <property type="term" value="F:magnesium ion binding"/>
    <property type="evidence" value="ECO:0007669"/>
    <property type="project" value="UniProtKB-UniRule"/>
</dbReference>
<comment type="caution">
    <text evidence="3">Lacks conserved residue(s) required for the propagation of feature annotation.</text>
</comment>
<dbReference type="HAMAP" id="MF_01139">
    <property type="entry name" value="ISPT"/>
    <property type="match status" value="1"/>
</dbReference>
<comment type="caution">
    <text evidence="4">The sequence shown here is derived from an EMBL/GenBank/DDBJ whole genome shotgun (WGS) entry which is preliminary data.</text>
</comment>
<dbReference type="PANTHER" id="PTHR10291:SF43">
    <property type="entry name" value="DEHYDRODOLICHYL DIPHOSPHATE SYNTHASE COMPLEX SUBUNIT DHDDS"/>
    <property type="match status" value="1"/>
</dbReference>
<sequence>MFVKKLAYFYYKKKLEKEILKNKIPQHIGIILDGNRRYAKKCGFEDASRGHRKGADKLYEVLSWCLDLKIKVVTVWAFSTDNFKRSPSEIDSLMHIIKDQLESYINSKFINENKIRVSVIGKRELLSEDLIEVIDRLENKTKDYSNLKLYIAVGYGGRQEICDAIINFISDNIYIINKTSGLCEGSGGNKKGILHESPSIENANSRRCSSGYTDDYDYLSNIITVENISKYLYAKGSPDPDLIIRTSGEIRLSGFLLWQSAYSEFYFCDAYWPEFREIDFLRAIRSYQSRQIRAGK</sequence>
<dbReference type="EMBL" id="SHMQ01000007">
    <property type="protein sequence ID" value="RZV39650.1"/>
    <property type="molecule type" value="Genomic_DNA"/>
</dbReference>
<dbReference type="NCBIfam" id="TIGR00055">
    <property type="entry name" value="uppS"/>
    <property type="match status" value="1"/>
</dbReference>
<evidence type="ECO:0000313" key="5">
    <source>
        <dbReference type="Proteomes" id="UP000322454"/>
    </source>
</evidence>
<feature type="binding site" evidence="3">
    <location>
        <begin position="34"/>
        <end position="37"/>
    </location>
    <ligand>
        <name>substrate</name>
    </ligand>
</feature>
<dbReference type="AlphaFoldDB" id="A0A520XER3"/>
<reference evidence="4 5" key="1">
    <citation type="submission" date="2019-01" db="EMBL/GenBank/DDBJ databases">
        <title>Insights into ecological role of a new deltaproteobacterial order Candidatus Sinidesulfobacterales (Sva0485) by metagenomics and metatranscriptomics.</title>
        <authorList>
            <person name="Tan S."/>
            <person name="Liu J."/>
            <person name="Fang Y."/>
            <person name="Hedlund B."/>
            <person name="Lian Z.-H."/>
            <person name="Huang L.-Y."/>
            <person name="Li J.-T."/>
            <person name="Huang L.-N."/>
            <person name="Li W.-J."/>
            <person name="Jiang H.-C."/>
            <person name="Dong H.-L."/>
            <person name="Shu W.-S."/>
        </authorList>
    </citation>
    <scope>NUCLEOTIDE SEQUENCE [LARGE SCALE GENOMIC DNA]</scope>
    <source>
        <strain evidence="4">AP4</strain>
    </source>
</reference>
<evidence type="ECO:0000256" key="2">
    <source>
        <dbReference type="ARBA" id="ARBA00038453"/>
    </source>
</evidence>
<dbReference type="GO" id="GO:0045547">
    <property type="term" value="F:ditrans,polycis-polyprenyl diphosphate synthase [(2E,6E)-farnesyl diphosphate specific] activity"/>
    <property type="evidence" value="ECO:0007669"/>
    <property type="project" value="TreeGrafter"/>
</dbReference>
<organism evidence="4 5">
    <name type="scientific">Candidatus Acidulodesulfobacterium acidiphilum</name>
    <dbReference type="NCBI Taxonomy" id="2597224"/>
    <lineage>
        <taxon>Bacteria</taxon>
        <taxon>Deltaproteobacteria</taxon>
        <taxon>Candidatus Acidulodesulfobacterales</taxon>
        <taxon>Candidatus Acidulodesulfobacterium</taxon>
    </lineage>
</organism>
<dbReference type="PROSITE" id="PS01066">
    <property type="entry name" value="UPP_SYNTHASE"/>
    <property type="match status" value="1"/>
</dbReference>
<comment type="subunit">
    <text evidence="3">Homodimer.</text>
</comment>
<feature type="binding site" evidence="3">
    <location>
        <position position="51"/>
    </location>
    <ligand>
        <name>substrate</name>
    </ligand>
</feature>
<keyword evidence="3" id="KW-0460">Magnesium</keyword>
<dbReference type="EC" id="2.5.1.-" evidence="3"/>
<comment type="similarity">
    <text evidence="2">Belongs to the UPP synthase family. Z-FPP synthase subfamily.</text>
</comment>
<proteinExistence type="inferred from homology"/>
<feature type="binding site" evidence="3">
    <location>
        <position position="245"/>
    </location>
    <ligand>
        <name>substrate</name>
    </ligand>
</feature>
<feature type="binding site" evidence="3">
    <location>
        <position position="85"/>
    </location>
    <ligand>
        <name>substrate</name>
    </ligand>
</feature>
<keyword evidence="1 3" id="KW-0808">Transferase</keyword>
<dbReference type="Pfam" id="PF01255">
    <property type="entry name" value="Prenyltransf"/>
    <property type="match status" value="1"/>
</dbReference>
<dbReference type="InterPro" id="IPR001441">
    <property type="entry name" value="UPP_synth-like"/>
</dbReference>
<evidence type="ECO:0000313" key="4">
    <source>
        <dbReference type="EMBL" id="RZV39650.1"/>
    </source>
</evidence>
<evidence type="ECO:0000256" key="1">
    <source>
        <dbReference type="ARBA" id="ARBA00022679"/>
    </source>
</evidence>
<dbReference type="InterPro" id="IPR018520">
    <property type="entry name" value="UPP_synth-like_CS"/>
</dbReference>
<dbReference type="SUPFAM" id="SSF64005">
    <property type="entry name" value="Undecaprenyl diphosphate synthase"/>
    <property type="match status" value="1"/>
</dbReference>
<name>A0A520XER3_9DELT</name>
<gene>
    <name evidence="4" type="primary">uppS</name>
    <name evidence="4" type="ORF">EVJ48_03840</name>
</gene>
<feature type="binding site" evidence="3">
    <location>
        <position position="83"/>
    </location>
    <ligand>
        <name>substrate</name>
    </ligand>
</feature>
<dbReference type="CDD" id="cd00475">
    <property type="entry name" value="Cis_IPPS"/>
    <property type="match status" value="1"/>
</dbReference>
<comment type="cofactor">
    <cofactor evidence="3">
        <name>Mg(2+)</name>
        <dbReference type="ChEBI" id="CHEBI:18420"/>
    </cofactor>
    <text evidence="3">Binds 2 magnesium ions per subunit.</text>
</comment>
<feature type="active site" description="Proton acceptor" evidence="3">
    <location>
        <position position="82"/>
    </location>
</feature>
<feature type="binding site" evidence="3">
    <location>
        <begin position="79"/>
        <end position="81"/>
    </location>
    <ligand>
        <name>substrate</name>
    </ligand>
</feature>
<evidence type="ECO:0000256" key="3">
    <source>
        <dbReference type="HAMAP-Rule" id="MF_01139"/>
    </source>
</evidence>
<feature type="active site" evidence="3">
    <location>
        <position position="33"/>
    </location>
</feature>
<protein>
    <recommendedName>
        <fullName evidence="3">Isoprenyl transferase</fullName>
        <ecNumber evidence="3">2.5.1.-</ecNumber>
    </recommendedName>
</protein>
<keyword evidence="3" id="KW-0479">Metal-binding</keyword>
<dbReference type="PANTHER" id="PTHR10291">
    <property type="entry name" value="DEHYDRODOLICHYL DIPHOSPHATE SYNTHASE FAMILY MEMBER"/>
    <property type="match status" value="1"/>
</dbReference>
<dbReference type="Proteomes" id="UP000322454">
    <property type="component" value="Unassembled WGS sequence"/>
</dbReference>
<dbReference type="Gene3D" id="3.40.1180.10">
    <property type="entry name" value="Decaprenyl diphosphate synthase-like"/>
    <property type="match status" value="1"/>
</dbReference>
<accession>A0A520XER3</accession>
<comment type="function">
    <text evidence="3">Catalyzes the condensation of isopentenyl diphosphate (IPP) with allylic pyrophosphates generating different type of terpenoids.</text>
</comment>
<feature type="binding site" evidence="3">
    <location>
        <position position="33"/>
    </location>
    <ligand>
        <name>Mg(2+)</name>
        <dbReference type="ChEBI" id="CHEBI:18420"/>
    </ligand>
</feature>
<dbReference type="GO" id="GO:0016094">
    <property type="term" value="P:polyprenol biosynthetic process"/>
    <property type="evidence" value="ECO:0007669"/>
    <property type="project" value="TreeGrafter"/>
</dbReference>